<keyword evidence="2" id="KW-1185">Reference proteome</keyword>
<evidence type="ECO:0000313" key="1">
    <source>
        <dbReference type="EMBL" id="KNC73495.1"/>
    </source>
</evidence>
<gene>
    <name evidence="1" type="ORF">SARC_13948</name>
</gene>
<sequence length="53" mass="6075">IMVLAGSDHSLYVSTDFCQTWSDAHAKLVLAVDWGPAEEKYENTVFWTQKRKT</sequence>
<protein>
    <submittedName>
        <fullName evidence="1">Uncharacterized protein</fullName>
    </submittedName>
</protein>
<evidence type="ECO:0000313" key="2">
    <source>
        <dbReference type="Proteomes" id="UP000054560"/>
    </source>
</evidence>
<organism evidence="1 2">
    <name type="scientific">Sphaeroforma arctica JP610</name>
    <dbReference type="NCBI Taxonomy" id="667725"/>
    <lineage>
        <taxon>Eukaryota</taxon>
        <taxon>Ichthyosporea</taxon>
        <taxon>Ichthyophonida</taxon>
        <taxon>Sphaeroforma</taxon>
    </lineage>
</organism>
<feature type="non-terminal residue" evidence="1">
    <location>
        <position position="1"/>
    </location>
</feature>
<reference evidence="1 2" key="1">
    <citation type="submission" date="2011-02" db="EMBL/GenBank/DDBJ databases">
        <title>The Genome Sequence of Sphaeroforma arctica JP610.</title>
        <authorList>
            <consortium name="The Broad Institute Genome Sequencing Platform"/>
            <person name="Russ C."/>
            <person name="Cuomo C."/>
            <person name="Young S.K."/>
            <person name="Zeng Q."/>
            <person name="Gargeya S."/>
            <person name="Alvarado L."/>
            <person name="Berlin A."/>
            <person name="Chapman S.B."/>
            <person name="Chen Z."/>
            <person name="Freedman E."/>
            <person name="Gellesch M."/>
            <person name="Goldberg J."/>
            <person name="Griggs A."/>
            <person name="Gujja S."/>
            <person name="Heilman E."/>
            <person name="Heiman D."/>
            <person name="Howarth C."/>
            <person name="Mehta T."/>
            <person name="Neiman D."/>
            <person name="Pearson M."/>
            <person name="Roberts A."/>
            <person name="Saif S."/>
            <person name="Shea T."/>
            <person name="Shenoy N."/>
            <person name="Sisk P."/>
            <person name="Stolte C."/>
            <person name="Sykes S."/>
            <person name="White J."/>
            <person name="Yandava C."/>
            <person name="Burger G."/>
            <person name="Gray M.W."/>
            <person name="Holland P.W.H."/>
            <person name="King N."/>
            <person name="Lang F.B.F."/>
            <person name="Roger A.J."/>
            <person name="Ruiz-Trillo I."/>
            <person name="Haas B."/>
            <person name="Nusbaum C."/>
            <person name="Birren B."/>
        </authorList>
    </citation>
    <scope>NUCLEOTIDE SEQUENCE [LARGE SCALE GENOMIC DNA]</scope>
    <source>
        <strain evidence="1 2">JP610</strain>
    </source>
</reference>
<dbReference type="RefSeq" id="XP_014147397.1">
    <property type="nucleotide sequence ID" value="XM_014291922.1"/>
</dbReference>
<dbReference type="AlphaFoldDB" id="A0A0L0F9V6"/>
<dbReference type="Proteomes" id="UP000054560">
    <property type="component" value="Unassembled WGS sequence"/>
</dbReference>
<dbReference type="GeneID" id="25914452"/>
<proteinExistence type="predicted"/>
<name>A0A0L0F9V6_9EUKA</name>
<dbReference type="EMBL" id="KQ245545">
    <property type="protein sequence ID" value="KNC73495.1"/>
    <property type="molecule type" value="Genomic_DNA"/>
</dbReference>
<feature type="non-terminal residue" evidence="1">
    <location>
        <position position="53"/>
    </location>
</feature>
<accession>A0A0L0F9V6</accession>